<dbReference type="Proteomes" id="UP000008909">
    <property type="component" value="Unassembled WGS sequence"/>
</dbReference>
<proteinExistence type="predicted"/>
<keyword evidence="1" id="KW-0479">Metal-binding</keyword>
<protein>
    <recommendedName>
        <fullName evidence="2">C2H2-type domain-containing protein</fullName>
    </recommendedName>
</protein>
<name>G7YVT4_CLOSI</name>
<accession>G7YVT4</accession>
<dbReference type="GO" id="GO:0008270">
    <property type="term" value="F:zinc ion binding"/>
    <property type="evidence" value="ECO:0007669"/>
    <property type="project" value="UniProtKB-KW"/>
</dbReference>
<reference evidence="3" key="1">
    <citation type="journal article" date="2011" name="Genome Biol.">
        <title>The draft genome of the carcinogenic human liver fluke Clonorchis sinensis.</title>
        <authorList>
            <person name="Wang X."/>
            <person name="Chen W."/>
            <person name="Huang Y."/>
            <person name="Sun J."/>
            <person name="Men J."/>
            <person name="Liu H."/>
            <person name="Luo F."/>
            <person name="Guo L."/>
            <person name="Lv X."/>
            <person name="Deng C."/>
            <person name="Zhou C."/>
            <person name="Fan Y."/>
            <person name="Li X."/>
            <person name="Huang L."/>
            <person name="Hu Y."/>
            <person name="Liang C."/>
            <person name="Hu X."/>
            <person name="Xu J."/>
            <person name="Yu X."/>
        </authorList>
    </citation>
    <scope>NUCLEOTIDE SEQUENCE [LARGE SCALE GENOMIC DNA]</scope>
    <source>
        <strain evidence="3">Henan</strain>
    </source>
</reference>
<dbReference type="EMBL" id="DF144520">
    <property type="protein sequence ID" value="GAA57064.1"/>
    <property type="molecule type" value="Genomic_DNA"/>
</dbReference>
<keyword evidence="4" id="KW-1185">Reference proteome</keyword>
<evidence type="ECO:0000259" key="2">
    <source>
        <dbReference type="PROSITE" id="PS50157"/>
    </source>
</evidence>
<organism evidence="3 4">
    <name type="scientific">Clonorchis sinensis</name>
    <name type="common">Chinese liver fluke</name>
    <dbReference type="NCBI Taxonomy" id="79923"/>
    <lineage>
        <taxon>Eukaryota</taxon>
        <taxon>Metazoa</taxon>
        <taxon>Spiralia</taxon>
        <taxon>Lophotrochozoa</taxon>
        <taxon>Platyhelminthes</taxon>
        <taxon>Trematoda</taxon>
        <taxon>Digenea</taxon>
        <taxon>Opisthorchiida</taxon>
        <taxon>Opisthorchiata</taxon>
        <taxon>Opisthorchiidae</taxon>
        <taxon>Clonorchis</taxon>
    </lineage>
</organism>
<sequence>MTVSSDMKVDSRIFTRYCAFCVCGYRLAISAYPSIDSKLPTELLRQFEPPARVQAQSAQAMKSTTHDTPAHTSLQLYMWKHMYLNQLDECCSHCVQGKEQHDSMTATPPIMEQYPLPRYTLDIHFGNHTETIHATGSQTANQCIIIYDDKSPIKAVIEKAYYIDKAKQLMNDMTGQIINTQIQAVSIKSTKVPTSTQERLVGLTCEECGKWCKSKAGLVAHHRVHDSDSVALCAIGCDVDFLVHQPMIISYRGICFPQSAKAVIGLGLSAVTVSDLCLLAIVGSLHNFSVGERGEFVCKNTKGLDRKTVKRVDKLLFNNLIASPQIEASSGQGRLN</sequence>
<dbReference type="SMART" id="SM00355">
    <property type="entry name" value="ZnF_C2H2"/>
    <property type="match status" value="1"/>
</dbReference>
<dbReference type="PROSITE" id="PS00028">
    <property type="entry name" value="ZINC_FINGER_C2H2_1"/>
    <property type="match status" value="1"/>
</dbReference>
<dbReference type="InterPro" id="IPR013087">
    <property type="entry name" value="Znf_C2H2_type"/>
</dbReference>
<evidence type="ECO:0000313" key="4">
    <source>
        <dbReference type="Proteomes" id="UP000008909"/>
    </source>
</evidence>
<dbReference type="PROSITE" id="PS50157">
    <property type="entry name" value="ZINC_FINGER_C2H2_2"/>
    <property type="match status" value="1"/>
</dbReference>
<keyword evidence="1" id="KW-0862">Zinc</keyword>
<keyword evidence="1" id="KW-0863">Zinc-finger</keyword>
<dbReference type="AlphaFoldDB" id="G7YVT4"/>
<evidence type="ECO:0000313" key="3">
    <source>
        <dbReference type="EMBL" id="GAA57064.1"/>
    </source>
</evidence>
<gene>
    <name evidence="3" type="ORF">CLF_112080</name>
</gene>
<feature type="domain" description="C2H2-type" evidence="2">
    <location>
        <begin position="203"/>
        <end position="230"/>
    </location>
</feature>
<evidence type="ECO:0000256" key="1">
    <source>
        <dbReference type="PROSITE-ProRule" id="PRU00042"/>
    </source>
</evidence>
<reference key="2">
    <citation type="submission" date="2011-10" db="EMBL/GenBank/DDBJ databases">
        <title>The genome and transcriptome sequence of Clonorchis sinensis provide insights into the carcinogenic liver fluke.</title>
        <authorList>
            <person name="Wang X."/>
            <person name="Huang Y."/>
            <person name="Chen W."/>
            <person name="Liu H."/>
            <person name="Guo L."/>
            <person name="Chen Y."/>
            <person name="Luo F."/>
            <person name="Zhou W."/>
            <person name="Sun J."/>
            <person name="Mao Q."/>
            <person name="Liang P."/>
            <person name="Zhou C."/>
            <person name="Tian Y."/>
            <person name="Men J."/>
            <person name="Lv X."/>
            <person name="Huang L."/>
            <person name="Zhou J."/>
            <person name="Hu Y."/>
            <person name="Li R."/>
            <person name="Zhang F."/>
            <person name="Lei H."/>
            <person name="Li X."/>
            <person name="Hu X."/>
            <person name="Liang C."/>
            <person name="Xu J."/>
            <person name="Wu Z."/>
            <person name="Yu X."/>
        </authorList>
    </citation>
    <scope>NUCLEOTIDE SEQUENCE</scope>
    <source>
        <strain>Henan</strain>
    </source>
</reference>